<dbReference type="PANTHER" id="PTHR33050">
    <property type="entry name" value="REVERSE TRANSCRIPTASE DOMAIN-CONTAINING PROTEIN"/>
    <property type="match status" value="1"/>
</dbReference>
<gene>
    <name evidence="2" type="ORF">CYMTET_49399</name>
</gene>
<dbReference type="EMBL" id="LGRX02033552">
    <property type="protein sequence ID" value="KAK3240781.1"/>
    <property type="molecule type" value="Genomic_DNA"/>
</dbReference>
<name>A0AAE0BQA4_9CHLO</name>
<evidence type="ECO:0000313" key="3">
    <source>
        <dbReference type="Proteomes" id="UP001190700"/>
    </source>
</evidence>
<dbReference type="Gene3D" id="3.30.70.270">
    <property type="match status" value="1"/>
</dbReference>
<dbReference type="PROSITE" id="PS50878">
    <property type="entry name" value="RT_POL"/>
    <property type="match status" value="1"/>
</dbReference>
<dbReference type="Gene3D" id="3.10.10.10">
    <property type="entry name" value="HIV Type 1 Reverse Transcriptase, subunit A, domain 1"/>
    <property type="match status" value="1"/>
</dbReference>
<dbReference type="Proteomes" id="UP001190700">
    <property type="component" value="Unassembled WGS sequence"/>
</dbReference>
<comment type="caution">
    <text evidence="2">The sequence shown here is derived from an EMBL/GenBank/DDBJ whole genome shotgun (WGS) entry which is preliminary data.</text>
</comment>
<keyword evidence="3" id="KW-1185">Reference proteome</keyword>
<feature type="domain" description="Reverse transcriptase" evidence="1">
    <location>
        <begin position="1"/>
        <end position="119"/>
    </location>
</feature>
<accession>A0AAE0BQA4</accession>
<dbReference type="InterPro" id="IPR052055">
    <property type="entry name" value="Hepadnavirus_pol/RT"/>
</dbReference>
<protein>
    <recommendedName>
        <fullName evidence="1">Reverse transcriptase domain-containing protein</fullName>
    </recommendedName>
</protein>
<dbReference type="InterPro" id="IPR000477">
    <property type="entry name" value="RT_dom"/>
</dbReference>
<dbReference type="InterPro" id="IPR043128">
    <property type="entry name" value="Rev_trsase/Diguanyl_cyclase"/>
</dbReference>
<reference evidence="2 3" key="1">
    <citation type="journal article" date="2015" name="Genome Biol. Evol.">
        <title>Comparative Genomics of a Bacterivorous Green Alga Reveals Evolutionary Causalities and Consequences of Phago-Mixotrophic Mode of Nutrition.</title>
        <authorList>
            <person name="Burns J.A."/>
            <person name="Paasch A."/>
            <person name="Narechania A."/>
            <person name="Kim E."/>
        </authorList>
    </citation>
    <scope>NUCLEOTIDE SEQUENCE [LARGE SCALE GENOMIC DNA]</scope>
    <source>
        <strain evidence="2 3">PLY_AMNH</strain>
    </source>
</reference>
<dbReference type="InterPro" id="IPR043502">
    <property type="entry name" value="DNA/RNA_pol_sf"/>
</dbReference>
<dbReference type="AlphaFoldDB" id="A0AAE0BQA4"/>
<organism evidence="2 3">
    <name type="scientific">Cymbomonas tetramitiformis</name>
    <dbReference type="NCBI Taxonomy" id="36881"/>
    <lineage>
        <taxon>Eukaryota</taxon>
        <taxon>Viridiplantae</taxon>
        <taxon>Chlorophyta</taxon>
        <taxon>Pyramimonadophyceae</taxon>
        <taxon>Pyramimonadales</taxon>
        <taxon>Pyramimonadaceae</taxon>
        <taxon>Cymbomonas</taxon>
    </lineage>
</organism>
<evidence type="ECO:0000259" key="1">
    <source>
        <dbReference type="PROSITE" id="PS50878"/>
    </source>
</evidence>
<dbReference type="SUPFAM" id="SSF56672">
    <property type="entry name" value="DNA/RNA polymerases"/>
    <property type="match status" value="1"/>
</dbReference>
<dbReference type="PANTHER" id="PTHR33050:SF7">
    <property type="entry name" value="RIBONUCLEASE H"/>
    <property type="match status" value="1"/>
</dbReference>
<proteinExistence type="predicted"/>
<evidence type="ECO:0000313" key="2">
    <source>
        <dbReference type="EMBL" id="KAK3240781.1"/>
    </source>
</evidence>
<sequence length="119" mass="14186">MHVTRVFLVPKPKTSKWRLVMDLRQLNAHCMKSRYKMETLKKLRRLAKPDDWCFSFDLQDGYHAVGIDPEYQEFMQFDVRRELFQCGAFPFGWNDSPHIFDKIMKVLVECLRSPRSAAD</sequence>
<dbReference type="Pfam" id="PF00078">
    <property type="entry name" value="RVT_1"/>
    <property type="match status" value="1"/>
</dbReference>